<dbReference type="SUPFAM" id="SSF52058">
    <property type="entry name" value="L domain-like"/>
    <property type="match status" value="1"/>
</dbReference>
<organism evidence="4 5">
    <name type="scientific">Spermophilus dauricus</name>
    <name type="common">Daurian ground squirrel</name>
    <dbReference type="NCBI Taxonomy" id="99837"/>
    <lineage>
        <taxon>Eukaryota</taxon>
        <taxon>Metazoa</taxon>
        <taxon>Chordata</taxon>
        <taxon>Craniata</taxon>
        <taxon>Vertebrata</taxon>
        <taxon>Euteleostomi</taxon>
        <taxon>Mammalia</taxon>
        <taxon>Eutheria</taxon>
        <taxon>Euarchontoglires</taxon>
        <taxon>Glires</taxon>
        <taxon>Rodentia</taxon>
        <taxon>Sciuromorpha</taxon>
        <taxon>Sciuridae</taxon>
        <taxon>Xerinae</taxon>
        <taxon>Marmotini</taxon>
        <taxon>Spermophilus</taxon>
    </lineage>
</organism>
<dbReference type="Proteomes" id="UP000694422">
    <property type="component" value="Unplaced"/>
</dbReference>
<evidence type="ECO:0000313" key="4">
    <source>
        <dbReference type="Ensembl" id="ENSSDAP00000019584.1"/>
    </source>
</evidence>
<protein>
    <submittedName>
        <fullName evidence="4">Leucine rich repeat containing 43</fullName>
    </submittedName>
</protein>
<dbReference type="InterPro" id="IPR032675">
    <property type="entry name" value="LRR_dom_sf"/>
</dbReference>
<dbReference type="InterPro" id="IPR050576">
    <property type="entry name" value="Cilia_flagella_integrity"/>
</dbReference>
<dbReference type="Gene3D" id="3.80.10.10">
    <property type="entry name" value="Ribonuclease Inhibitor"/>
    <property type="match status" value="1"/>
</dbReference>
<evidence type="ECO:0000256" key="2">
    <source>
        <dbReference type="ARBA" id="ARBA00022737"/>
    </source>
</evidence>
<keyword evidence="5" id="KW-1185">Reference proteome</keyword>
<keyword evidence="1" id="KW-0433">Leucine-rich repeat</keyword>
<dbReference type="AlphaFoldDB" id="A0A8C9Q5M1"/>
<reference evidence="4" key="1">
    <citation type="submission" date="2025-08" db="UniProtKB">
        <authorList>
            <consortium name="Ensembl"/>
        </authorList>
    </citation>
    <scope>IDENTIFICATION</scope>
</reference>
<feature type="region of interest" description="Disordered" evidence="3">
    <location>
        <begin position="320"/>
        <end position="341"/>
    </location>
</feature>
<dbReference type="Ensembl" id="ENSSDAT00000022393.1">
    <property type="protein sequence ID" value="ENSSDAP00000019584.1"/>
    <property type="gene ID" value="ENSSDAG00000017824.1"/>
</dbReference>
<accession>A0A8C9Q5M1</accession>
<name>A0A8C9Q5M1_SPEDA</name>
<evidence type="ECO:0000256" key="3">
    <source>
        <dbReference type="SAM" id="MobiDB-lite"/>
    </source>
</evidence>
<dbReference type="PANTHER" id="PTHR45973:SF35">
    <property type="entry name" value="LEUCINE-RICH REPEAT-CONTAINING PROTEIN 43"/>
    <property type="match status" value="1"/>
</dbReference>
<evidence type="ECO:0000313" key="5">
    <source>
        <dbReference type="Proteomes" id="UP000694422"/>
    </source>
</evidence>
<sequence>MASWSSRATCGRWFHLGPEAAEAWASPSEAWLGRLCHFLFNRSRFLPQTWRTWRELTPREEETVSPGEETVEALLGLVRSPHSPWALVEDSSAEDHFLRELAIQNPLMLKDTFLYSYFRSLRMVDKQVSLVDKDLLKFVNLEELILSANKIKEVNAANLPPTLKGNPLALVPYYRGFTIDSLTRLCVLDDITVSPNEKHQFRGFSLSGDFLAQEAQFVVSIGNVKGVVDTSIWDPEPGPEGPFITYNYYVTYDFVEEEQGEGSQYGENPTALISVSVDTQGTSESVSCLPWQIVRPSSAELVGDELQGGSEVQLLEELQEANESQESGATEMEESELSFNSGHSALPVPLSSINSAEELAKLRPRMDPRLFPSPGTVLFSTNHKPWADVISYNYEMQHTFKDLVPLKAFLLSGTTVTVVEEKIVSWAVVPLPVEIPLGQMPGMEQKTPKKKKEIPKELHQEPSVLRVLGSNLVALEPLLAGESQVSTVCNYGVIRTLESDKMTLTRSPHRSGPIAYVLIFSEKSKPQMPSFDYQPEPLTVEVQIQLNQYRTAEEALPLINLSC</sequence>
<proteinExistence type="predicted"/>
<evidence type="ECO:0000256" key="1">
    <source>
        <dbReference type="ARBA" id="ARBA00022614"/>
    </source>
</evidence>
<dbReference type="PANTHER" id="PTHR45973">
    <property type="entry name" value="PROTEIN PHOSPHATASE 1 REGULATORY SUBUNIT SDS22-RELATED"/>
    <property type="match status" value="1"/>
</dbReference>
<keyword evidence="2" id="KW-0677">Repeat</keyword>
<reference evidence="4" key="2">
    <citation type="submission" date="2025-09" db="UniProtKB">
        <authorList>
            <consortium name="Ensembl"/>
        </authorList>
    </citation>
    <scope>IDENTIFICATION</scope>
</reference>